<evidence type="ECO:0000313" key="1">
    <source>
        <dbReference type="EMBL" id="EMD38771.1"/>
    </source>
</evidence>
<proteinExistence type="predicted"/>
<name>M2RIX2_CERS8</name>
<dbReference type="AlphaFoldDB" id="M2RIX2"/>
<protein>
    <recommendedName>
        <fullName evidence="3">F-box domain-containing protein</fullName>
    </recommendedName>
</protein>
<dbReference type="HOGENOM" id="CLU_097770_0_0_1"/>
<sequence>MHKCLHLDEIVNHIVAFLSAGDRDDRVALASLARTCRALQDPALDALWHCQEDLFNILRCLPRDAWTYGEDVKLVTDDWIRFDFYARRIKRFGTMIRKPKKSPDLCLKPSVFVALSLRRTPAPFFPSLRHLHWGPVLGDNGHLEYVQFFSSPNLTHLKLAYGFQSWDNSLLSLICSLPKTCPHLQHLELIDESQHMAFALLSIVDELPMLH</sequence>
<gene>
    <name evidence="1" type="ORF">CERSUDRAFT_133285</name>
</gene>
<dbReference type="EMBL" id="KB445794">
    <property type="protein sequence ID" value="EMD38771.1"/>
    <property type="molecule type" value="Genomic_DNA"/>
</dbReference>
<feature type="non-terminal residue" evidence="1">
    <location>
        <position position="1"/>
    </location>
</feature>
<organism evidence="1 2">
    <name type="scientific">Ceriporiopsis subvermispora (strain B)</name>
    <name type="common">White-rot fungus</name>
    <name type="synonym">Gelatoporia subvermispora</name>
    <dbReference type="NCBI Taxonomy" id="914234"/>
    <lineage>
        <taxon>Eukaryota</taxon>
        <taxon>Fungi</taxon>
        <taxon>Dikarya</taxon>
        <taxon>Basidiomycota</taxon>
        <taxon>Agaricomycotina</taxon>
        <taxon>Agaricomycetes</taxon>
        <taxon>Polyporales</taxon>
        <taxon>Gelatoporiaceae</taxon>
        <taxon>Gelatoporia</taxon>
    </lineage>
</organism>
<evidence type="ECO:0008006" key="3">
    <source>
        <dbReference type="Google" id="ProtNLM"/>
    </source>
</evidence>
<evidence type="ECO:0000313" key="2">
    <source>
        <dbReference type="Proteomes" id="UP000016930"/>
    </source>
</evidence>
<accession>M2RIX2</accession>
<keyword evidence="2" id="KW-1185">Reference proteome</keyword>
<reference evidence="1 2" key="1">
    <citation type="journal article" date="2012" name="Proc. Natl. Acad. Sci. U.S.A.">
        <title>Comparative genomics of Ceriporiopsis subvermispora and Phanerochaete chrysosporium provide insight into selective ligninolysis.</title>
        <authorList>
            <person name="Fernandez-Fueyo E."/>
            <person name="Ruiz-Duenas F.J."/>
            <person name="Ferreira P."/>
            <person name="Floudas D."/>
            <person name="Hibbett D.S."/>
            <person name="Canessa P."/>
            <person name="Larrondo L.F."/>
            <person name="James T.Y."/>
            <person name="Seelenfreund D."/>
            <person name="Lobos S."/>
            <person name="Polanco R."/>
            <person name="Tello M."/>
            <person name="Honda Y."/>
            <person name="Watanabe T."/>
            <person name="Watanabe T."/>
            <person name="Ryu J.S."/>
            <person name="Kubicek C.P."/>
            <person name="Schmoll M."/>
            <person name="Gaskell J."/>
            <person name="Hammel K.E."/>
            <person name="St John F.J."/>
            <person name="Vanden Wymelenberg A."/>
            <person name="Sabat G."/>
            <person name="Splinter BonDurant S."/>
            <person name="Syed K."/>
            <person name="Yadav J.S."/>
            <person name="Doddapaneni H."/>
            <person name="Subramanian V."/>
            <person name="Lavin J.L."/>
            <person name="Oguiza J.A."/>
            <person name="Perez G."/>
            <person name="Pisabarro A.G."/>
            <person name="Ramirez L."/>
            <person name="Santoyo F."/>
            <person name="Master E."/>
            <person name="Coutinho P.M."/>
            <person name="Henrissat B."/>
            <person name="Lombard V."/>
            <person name="Magnuson J.K."/>
            <person name="Kuees U."/>
            <person name="Hori C."/>
            <person name="Igarashi K."/>
            <person name="Samejima M."/>
            <person name="Held B.W."/>
            <person name="Barry K.W."/>
            <person name="LaButti K.M."/>
            <person name="Lapidus A."/>
            <person name="Lindquist E.A."/>
            <person name="Lucas S.M."/>
            <person name="Riley R."/>
            <person name="Salamov A.A."/>
            <person name="Hoffmeister D."/>
            <person name="Schwenk D."/>
            <person name="Hadar Y."/>
            <person name="Yarden O."/>
            <person name="de Vries R.P."/>
            <person name="Wiebenga A."/>
            <person name="Stenlid J."/>
            <person name="Eastwood D."/>
            <person name="Grigoriev I.V."/>
            <person name="Berka R.M."/>
            <person name="Blanchette R.A."/>
            <person name="Kersten P."/>
            <person name="Martinez A.T."/>
            <person name="Vicuna R."/>
            <person name="Cullen D."/>
        </authorList>
    </citation>
    <scope>NUCLEOTIDE SEQUENCE [LARGE SCALE GENOMIC DNA]</scope>
    <source>
        <strain evidence="1 2">B</strain>
    </source>
</reference>
<dbReference type="OrthoDB" id="2756765at2759"/>
<dbReference type="Proteomes" id="UP000016930">
    <property type="component" value="Unassembled WGS sequence"/>
</dbReference>